<evidence type="ECO:0000256" key="6">
    <source>
        <dbReference type="HAMAP-Rule" id="MF_00073"/>
    </source>
</evidence>
<keyword evidence="4 6" id="KW-0805">Transcription regulation</keyword>
<accession>A0A7I8D189</accession>
<dbReference type="Gene3D" id="1.10.940.10">
    <property type="entry name" value="NusB-like"/>
    <property type="match status" value="1"/>
</dbReference>
<proteinExistence type="inferred from homology"/>
<dbReference type="PANTHER" id="PTHR11078:SF3">
    <property type="entry name" value="ANTITERMINATION NUSB DOMAIN-CONTAINING PROTEIN"/>
    <property type="match status" value="1"/>
</dbReference>
<comment type="similarity">
    <text evidence="1 6">Belongs to the NusB family.</text>
</comment>
<evidence type="ECO:0000256" key="4">
    <source>
        <dbReference type="ARBA" id="ARBA00023015"/>
    </source>
</evidence>
<evidence type="ECO:0000313" key="8">
    <source>
        <dbReference type="EMBL" id="BCI60506.1"/>
    </source>
</evidence>
<dbReference type="PANTHER" id="PTHR11078">
    <property type="entry name" value="N UTILIZATION SUBSTANCE PROTEIN B-RELATED"/>
    <property type="match status" value="1"/>
</dbReference>
<dbReference type="NCBIfam" id="TIGR01951">
    <property type="entry name" value="nusB"/>
    <property type="match status" value="1"/>
</dbReference>
<dbReference type="EMBL" id="AP023321">
    <property type="protein sequence ID" value="BCI60506.1"/>
    <property type="molecule type" value="Genomic_DNA"/>
</dbReference>
<dbReference type="HAMAP" id="MF_00073">
    <property type="entry name" value="NusB"/>
    <property type="match status" value="1"/>
</dbReference>
<evidence type="ECO:0000259" key="7">
    <source>
        <dbReference type="Pfam" id="PF01029"/>
    </source>
</evidence>
<dbReference type="InterPro" id="IPR006027">
    <property type="entry name" value="NusB_RsmB_TIM44"/>
</dbReference>
<dbReference type="KEGG" id="sman:C12CBH8_11450"/>
<evidence type="ECO:0000256" key="2">
    <source>
        <dbReference type="ARBA" id="ARBA00022814"/>
    </source>
</evidence>
<organism evidence="8 9">
    <name type="scientific">Solibaculum mannosilyticum</name>
    <dbReference type="NCBI Taxonomy" id="2780922"/>
    <lineage>
        <taxon>Bacteria</taxon>
        <taxon>Bacillati</taxon>
        <taxon>Bacillota</taxon>
        <taxon>Clostridia</taxon>
        <taxon>Eubacteriales</taxon>
        <taxon>Oscillospiraceae</taxon>
        <taxon>Solibaculum</taxon>
    </lineage>
</organism>
<protein>
    <recommendedName>
        <fullName evidence="6">Transcription antitermination protein NusB</fullName>
    </recommendedName>
    <alternativeName>
        <fullName evidence="6">Antitermination factor NusB</fullName>
    </alternativeName>
</protein>
<dbReference type="GO" id="GO:0031564">
    <property type="term" value="P:transcription antitermination"/>
    <property type="evidence" value="ECO:0007669"/>
    <property type="project" value="UniProtKB-KW"/>
</dbReference>
<evidence type="ECO:0000256" key="5">
    <source>
        <dbReference type="ARBA" id="ARBA00023163"/>
    </source>
</evidence>
<sequence length="140" mass="15806">MMTRRQAREQAFILLFEKSFRPQEEGISDIIDEATEARQIEVAPYAVSAAEGACNHMDEIDQMIEKYSEKWDKKRLSRVVLSLLRLSCYEMLYVSDVPDGVSINEAVELAKQYGGDEDASFLNGILGAVSRRDKSPQPAE</sequence>
<evidence type="ECO:0000256" key="1">
    <source>
        <dbReference type="ARBA" id="ARBA00005952"/>
    </source>
</evidence>
<keyword evidence="5 6" id="KW-0804">Transcription</keyword>
<keyword evidence="9" id="KW-1185">Reference proteome</keyword>
<keyword evidence="3 6" id="KW-0694">RNA-binding</keyword>
<feature type="domain" description="NusB/RsmB/TIM44" evidence="7">
    <location>
        <begin position="5"/>
        <end position="131"/>
    </location>
</feature>
<gene>
    <name evidence="6" type="primary">nusB</name>
    <name evidence="8" type="ORF">C12CBH8_11450</name>
</gene>
<dbReference type="Proteomes" id="UP000593890">
    <property type="component" value="Chromosome"/>
</dbReference>
<dbReference type="SUPFAM" id="SSF48013">
    <property type="entry name" value="NusB-like"/>
    <property type="match status" value="1"/>
</dbReference>
<keyword evidence="2 6" id="KW-0889">Transcription antitermination</keyword>
<comment type="function">
    <text evidence="6">Involved in transcription antitermination. Required for transcription of ribosomal RNA (rRNA) genes. Binds specifically to the boxA antiterminator sequence of the ribosomal RNA (rrn) operons.</text>
</comment>
<dbReference type="InterPro" id="IPR035926">
    <property type="entry name" value="NusB-like_sf"/>
</dbReference>
<reference evidence="9" key="1">
    <citation type="submission" date="2020-07" db="EMBL/GenBank/DDBJ databases">
        <title>Complete genome sequencing of Clostridia bacterium strain 12CBH8.</title>
        <authorList>
            <person name="Sakamoto M."/>
            <person name="Murakami T."/>
            <person name="Mori H."/>
        </authorList>
    </citation>
    <scope>NUCLEOTIDE SEQUENCE [LARGE SCALE GENOMIC DNA]</scope>
    <source>
        <strain evidence="9">12CBH8</strain>
    </source>
</reference>
<dbReference type="AlphaFoldDB" id="A0A7I8D189"/>
<dbReference type="InterPro" id="IPR011605">
    <property type="entry name" value="NusB_fam"/>
</dbReference>
<dbReference type="Pfam" id="PF01029">
    <property type="entry name" value="NusB"/>
    <property type="match status" value="1"/>
</dbReference>
<dbReference type="GO" id="GO:0003723">
    <property type="term" value="F:RNA binding"/>
    <property type="evidence" value="ECO:0007669"/>
    <property type="project" value="UniProtKB-UniRule"/>
</dbReference>
<name>A0A7I8D189_9FIRM</name>
<dbReference type="GO" id="GO:0005829">
    <property type="term" value="C:cytosol"/>
    <property type="evidence" value="ECO:0007669"/>
    <property type="project" value="TreeGrafter"/>
</dbReference>
<dbReference type="RefSeq" id="WP_246441767.1">
    <property type="nucleotide sequence ID" value="NZ_AP023321.1"/>
</dbReference>
<evidence type="ECO:0000256" key="3">
    <source>
        <dbReference type="ARBA" id="ARBA00022884"/>
    </source>
</evidence>
<evidence type="ECO:0000313" key="9">
    <source>
        <dbReference type="Proteomes" id="UP000593890"/>
    </source>
</evidence>
<dbReference type="GO" id="GO:0006353">
    <property type="term" value="P:DNA-templated transcription termination"/>
    <property type="evidence" value="ECO:0007669"/>
    <property type="project" value="UniProtKB-UniRule"/>
</dbReference>